<name>A0AB39NDT3_9ACTN</name>
<proteinExistence type="predicted"/>
<evidence type="ECO:0000256" key="1">
    <source>
        <dbReference type="SAM" id="MobiDB-lite"/>
    </source>
</evidence>
<protein>
    <submittedName>
        <fullName evidence="2">Uncharacterized protein</fullName>
    </submittedName>
</protein>
<accession>A0AB39NDT3</accession>
<evidence type="ECO:0000313" key="2">
    <source>
        <dbReference type="EMBL" id="XDQ16031.1"/>
    </source>
</evidence>
<dbReference type="EMBL" id="CP163432">
    <property type="protein sequence ID" value="XDQ16031.1"/>
    <property type="molecule type" value="Genomic_DNA"/>
</dbReference>
<dbReference type="RefSeq" id="WP_369275955.1">
    <property type="nucleotide sequence ID" value="NZ_CP163432.1"/>
</dbReference>
<organism evidence="2">
    <name type="scientific">Streptomyces sp. R11</name>
    <dbReference type="NCBI Taxonomy" id="3238625"/>
    <lineage>
        <taxon>Bacteria</taxon>
        <taxon>Bacillati</taxon>
        <taxon>Actinomycetota</taxon>
        <taxon>Actinomycetes</taxon>
        <taxon>Kitasatosporales</taxon>
        <taxon>Streptomycetaceae</taxon>
        <taxon>Streptomyces</taxon>
    </lineage>
</organism>
<gene>
    <name evidence="2" type="ORF">AB5J55_43915</name>
</gene>
<feature type="region of interest" description="Disordered" evidence="1">
    <location>
        <begin position="234"/>
        <end position="254"/>
    </location>
</feature>
<reference evidence="2" key="1">
    <citation type="submission" date="2024-07" db="EMBL/GenBank/DDBJ databases">
        <authorList>
            <person name="Yu S.T."/>
        </authorList>
    </citation>
    <scope>NUCLEOTIDE SEQUENCE</scope>
    <source>
        <strain evidence="2">R11</strain>
    </source>
</reference>
<dbReference type="AlphaFoldDB" id="A0AB39NDT3"/>
<sequence length="254" mass="27612">MIFHPWRRQEPLDHTELARLLPAPGDPVLSDDRQRLLEDFLMNNVTDPPLTRPNRRLAVRIAAPVALAAALAGTALAIQQTTPHATSSATATGRATTGDSPQHISTVAYTLTRAPHGTVTVIIRDAGAERPNLTRLQHDLERMGVNARVYQDDPACALDKGEDPELGYTSLKAIDFQHRNGAFTATIRPSTFPAGTHLEIVFPPLSKDSAHIDDLAFGLRNGKAPDCRHMFLSDNELPAPTATSTGEITPDRKD</sequence>